<evidence type="ECO:0000313" key="11">
    <source>
        <dbReference type="Proteomes" id="UP000578686"/>
    </source>
</evidence>
<evidence type="ECO:0000256" key="5">
    <source>
        <dbReference type="ARBA" id="ARBA00022777"/>
    </source>
</evidence>
<dbReference type="CDD" id="cd14014">
    <property type="entry name" value="STKc_PknB_like"/>
    <property type="match status" value="1"/>
</dbReference>
<dbReference type="EC" id="2.7.11.1" evidence="1"/>
<evidence type="ECO:0000256" key="4">
    <source>
        <dbReference type="ARBA" id="ARBA00022741"/>
    </source>
</evidence>
<dbReference type="FunFam" id="1.10.510.10:FF:000021">
    <property type="entry name" value="Serine/threonine protein kinase"/>
    <property type="match status" value="1"/>
</dbReference>
<evidence type="ECO:0000256" key="7">
    <source>
        <dbReference type="PROSITE-ProRule" id="PRU10141"/>
    </source>
</evidence>
<dbReference type="PROSITE" id="PS00107">
    <property type="entry name" value="PROTEIN_KINASE_ATP"/>
    <property type="match status" value="1"/>
</dbReference>
<dbReference type="RefSeq" id="WP_167968307.1">
    <property type="nucleotide sequence ID" value="NZ_JAAVJD010000023.1"/>
</dbReference>
<accession>A0A7X6HY44</accession>
<dbReference type="AlphaFoldDB" id="A0A7X6HY44"/>
<keyword evidence="11" id="KW-1185">Reference proteome</keyword>
<keyword evidence="5 10" id="KW-0418">Kinase</keyword>
<evidence type="ECO:0000313" key="10">
    <source>
        <dbReference type="EMBL" id="NJQ05010.1"/>
    </source>
</evidence>
<organism evidence="10 11">
    <name type="scientific">Streptomyces lonarensis</name>
    <dbReference type="NCBI Taxonomy" id="700599"/>
    <lineage>
        <taxon>Bacteria</taxon>
        <taxon>Bacillati</taxon>
        <taxon>Actinomycetota</taxon>
        <taxon>Actinomycetes</taxon>
        <taxon>Kitasatosporales</taxon>
        <taxon>Streptomycetaceae</taxon>
        <taxon>Streptomyces</taxon>
    </lineage>
</organism>
<comment type="caution">
    <text evidence="10">The sequence shown here is derived from an EMBL/GenBank/DDBJ whole genome shotgun (WGS) entry which is preliminary data.</text>
</comment>
<dbReference type="SUPFAM" id="SSF56112">
    <property type="entry name" value="Protein kinase-like (PK-like)"/>
    <property type="match status" value="1"/>
</dbReference>
<name>A0A7X6HY44_9ACTN</name>
<dbReference type="InterPro" id="IPR008271">
    <property type="entry name" value="Ser/Thr_kinase_AS"/>
</dbReference>
<keyword evidence="4 7" id="KW-0547">Nucleotide-binding</keyword>
<dbReference type="Gene3D" id="1.10.510.10">
    <property type="entry name" value="Transferase(Phosphotransferase) domain 1"/>
    <property type="match status" value="1"/>
</dbReference>
<dbReference type="GO" id="GO:0004674">
    <property type="term" value="F:protein serine/threonine kinase activity"/>
    <property type="evidence" value="ECO:0007669"/>
    <property type="project" value="UniProtKB-KW"/>
</dbReference>
<keyword evidence="6 7" id="KW-0067">ATP-binding</keyword>
<feature type="domain" description="Protein kinase" evidence="9">
    <location>
        <begin position="11"/>
        <end position="280"/>
    </location>
</feature>
<dbReference type="InterPro" id="IPR000719">
    <property type="entry name" value="Prot_kinase_dom"/>
</dbReference>
<feature type="binding site" evidence="7">
    <location>
        <position position="40"/>
    </location>
    <ligand>
        <name>ATP</name>
        <dbReference type="ChEBI" id="CHEBI:30616"/>
    </ligand>
</feature>
<evidence type="ECO:0000256" key="8">
    <source>
        <dbReference type="SAM" id="MobiDB-lite"/>
    </source>
</evidence>
<dbReference type="InterPro" id="IPR011009">
    <property type="entry name" value="Kinase-like_dom_sf"/>
</dbReference>
<feature type="compositionally biased region" description="Pro residues" evidence="8">
    <location>
        <begin position="316"/>
        <end position="330"/>
    </location>
</feature>
<dbReference type="PROSITE" id="PS00108">
    <property type="entry name" value="PROTEIN_KINASE_ST"/>
    <property type="match status" value="1"/>
</dbReference>
<evidence type="ECO:0000259" key="9">
    <source>
        <dbReference type="PROSITE" id="PS50011"/>
    </source>
</evidence>
<dbReference type="PROSITE" id="PS50011">
    <property type="entry name" value="PROTEIN_KINASE_DOM"/>
    <property type="match status" value="1"/>
</dbReference>
<dbReference type="Pfam" id="PF00069">
    <property type="entry name" value="Pkinase"/>
    <property type="match status" value="1"/>
</dbReference>
<reference evidence="10 11" key="1">
    <citation type="submission" date="2020-03" db="EMBL/GenBank/DDBJ databases">
        <title>Draft genome of Streptomyces sp. ventii, isolated from the Axial Seamount in the Pacific Ocean, and resequencing of the two type strains Streptomyces lonarensis strain NCL 716 and Streptomyces bohaiensis strain 11A07.</title>
        <authorList>
            <person name="Loughran R.M."/>
            <person name="Pfannmuller K.M."/>
            <person name="Wasson B.J."/>
            <person name="Deadmond M.C."/>
            <person name="Paddock B.E."/>
            <person name="Koyack M.J."/>
            <person name="Gallegos D.A."/>
            <person name="Mitchell E.A."/>
            <person name="Ushijima B."/>
            <person name="Saw J.H."/>
            <person name="Mcphail K.L."/>
            <person name="Videau P."/>
        </authorList>
    </citation>
    <scope>NUCLEOTIDE SEQUENCE [LARGE SCALE GENOMIC DNA]</scope>
    <source>
        <strain evidence="10 11">NCL716</strain>
    </source>
</reference>
<evidence type="ECO:0000256" key="1">
    <source>
        <dbReference type="ARBA" id="ARBA00012513"/>
    </source>
</evidence>
<dbReference type="Gene3D" id="3.30.200.20">
    <property type="entry name" value="Phosphorylase Kinase, domain 1"/>
    <property type="match status" value="1"/>
</dbReference>
<keyword evidence="2 10" id="KW-0723">Serine/threonine-protein kinase</keyword>
<gene>
    <name evidence="10" type="ORF">HCN56_05310</name>
</gene>
<protein>
    <recommendedName>
        <fullName evidence="1">non-specific serine/threonine protein kinase</fullName>
        <ecNumber evidence="1">2.7.11.1</ecNumber>
    </recommendedName>
</protein>
<evidence type="ECO:0000256" key="2">
    <source>
        <dbReference type="ARBA" id="ARBA00022527"/>
    </source>
</evidence>
<dbReference type="PANTHER" id="PTHR43289">
    <property type="entry name" value="MITOGEN-ACTIVATED PROTEIN KINASE KINASE KINASE 20-RELATED"/>
    <property type="match status" value="1"/>
</dbReference>
<evidence type="ECO:0000256" key="6">
    <source>
        <dbReference type="ARBA" id="ARBA00022840"/>
    </source>
</evidence>
<evidence type="ECO:0000256" key="3">
    <source>
        <dbReference type="ARBA" id="ARBA00022679"/>
    </source>
</evidence>
<dbReference type="GO" id="GO:0005524">
    <property type="term" value="F:ATP binding"/>
    <property type="evidence" value="ECO:0007669"/>
    <property type="project" value="UniProtKB-UniRule"/>
</dbReference>
<feature type="compositionally biased region" description="Low complexity" evidence="8">
    <location>
        <begin position="334"/>
        <end position="347"/>
    </location>
</feature>
<keyword evidence="3" id="KW-0808">Transferase</keyword>
<sequence>MAAGEVLHDRYRLVRKLGEGGMGQVWQAHDERLRRDVAVKAATDGDDPELRRRLEREAMAIARLAHPHIVTVHDFFTDRFQGASAVLLVMELVPGRSLAEVLREGVPETSRALEWAAQIADGLAAAHDPAVGIVHRDLKPGNVMVTRDDRVKLLDFGIARFAEGVSVAQRSALTATGMVVGTPDYMAPEQCTTGEVDARTDLYALGCLLFGLLTGRTVFPPGATMMQLMYQQVHQVPEPPSTLRPGIPEAVDALVLELLAKEPAERPQRAADVRDRLRVLAAAAAAGGPAAAPVAEVAPPTFEDRVPTAFRAEAPPTTPPPASAVPPPAGPGAGAPYPRPEAYAPPEHGGAEPQATGPLGASERLRHRREAATAAEARGEREEAARLWSELIPDLAELYGPDSWPTETACVALGRLTEGGGRALEVAARLRNGHGRPRTRRAVRALHGRRILLD</sequence>
<dbReference type="InterPro" id="IPR017441">
    <property type="entry name" value="Protein_kinase_ATP_BS"/>
</dbReference>
<proteinExistence type="predicted"/>
<dbReference type="PANTHER" id="PTHR43289:SF6">
    <property type="entry name" value="SERINE_THREONINE-PROTEIN KINASE NEKL-3"/>
    <property type="match status" value="1"/>
</dbReference>
<dbReference type="Proteomes" id="UP000578686">
    <property type="component" value="Unassembled WGS sequence"/>
</dbReference>
<feature type="region of interest" description="Disordered" evidence="8">
    <location>
        <begin position="311"/>
        <end position="362"/>
    </location>
</feature>
<dbReference type="EMBL" id="JAAVJD010000023">
    <property type="protein sequence ID" value="NJQ05010.1"/>
    <property type="molecule type" value="Genomic_DNA"/>
</dbReference>
<dbReference type="SMART" id="SM00220">
    <property type="entry name" value="S_TKc"/>
    <property type="match status" value="1"/>
</dbReference>